<dbReference type="SUPFAM" id="SSF53300">
    <property type="entry name" value="vWA-like"/>
    <property type="match status" value="1"/>
</dbReference>
<dbReference type="NCBIfam" id="TIGR02226">
    <property type="entry name" value="two_anch"/>
    <property type="match status" value="1"/>
</dbReference>
<keyword evidence="1" id="KW-0472">Membrane</keyword>
<dbReference type="PANTHER" id="PTHR37464">
    <property type="entry name" value="BLL2463 PROTEIN"/>
    <property type="match status" value="1"/>
</dbReference>
<keyword evidence="1" id="KW-0812">Transmembrane</keyword>
<feature type="transmembrane region" description="Helical" evidence="1">
    <location>
        <begin position="623"/>
        <end position="642"/>
    </location>
</feature>
<feature type="domain" description="Aerotolerance regulator N-terminal" evidence="2">
    <location>
        <begin position="1"/>
        <end position="77"/>
    </location>
</feature>
<gene>
    <name evidence="3" type="ORF">ENN51_08940</name>
</gene>
<evidence type="ECO:0000259" key="2">
    <source>
        <dbReference type="Pfam" id="PF07584"/>
    </source>
</evidence>
<organism evidence="3">
    <name type="scientific">candidate division WOR-3 bacterium</name>
    <dbReference type="NCBI Taxonomy" id="2052148"/>
    <lineage>
        <taxon>Bacteria</taxon>
        <taxon>Bacteria division WOR-3</taxon>
    </lineage>
</organism>
<keyword evidence="1" id="KW-1133">Transmembrane helix</keyword>
<name>A0A7V0T7Q2_UNCW3</name>
<dbReference type="SUPFAM" id="SSF52317">
    <property type="entry name" value="Class I glutamine amidotransferase-like"/>
    <property type="match status" value="1"/>
</dbReference>
<comment type="caution">
    <text evidence="3">The sequence shown here is derived from an EMBL/GenBank/DDBJ whole genome shotgun (WGS) entry which is preliminary data.</text>
</comment>
<dbReference type="InterPro" id="IPR011933">
    <property type="entry name" value="Double_TM_dom"/>
</dbReference>
<dbReference type="PANTHER" id="PTHR37464:SF1">
    <property type="entry name" value="BLL2463 PROTEIN"/>
    <property type="match status" value="1"/>
</dbReference>
<dbReference type="AlphaFoldDB" id="A0A7V0T7Q2"/>
<sequence>MLGFGLPALLPLAFLAALPVVIHLVSRARLRRLDFPSLRLLEHLKRERVALSRLKEILLLILRTLALLALLLALARPWLRSGSGAAGPTDLVLLVDDSYSMQYGSTWPRACSLARKLLRTSPPDARTVILTASGPDRPARTLAPGPATVLLDTLRPSWTDARIVEALPRAVRVADSLGARLVLLTDLQHRSLTGNWTVTEGRDVLILNAGAQRPDNLAVTGLELARPVAILDRETAVRIELANHGPDPAVASLELETDGRPLAGTQTTINLPARRSSVLNLDIRFPRPGPTVLSAQLRSASDSLPADNTRHLAVDVRTELRVLLLGSARVPSRYAAAALLADRAGAITLTESPDGRLDRHDLRDYDAVVALDALALTDADWTRLLFGLTGGTGLVLMASPTTAVPAALAGFARSQGILRPSGFLAVTEADSLHPLFTGIDPGLWQTPRITAAARLRPDSARVLARFGDGNPFLLEAAAGRVLLWATGPAPEFTDLVRRAAFVPLLVSSVEHVALGGRVRSAHVGDTLRFPTGSSVGDALLATPDRRMMVEPRRHQGEMVYERTDTRRPGAYRLTAALTDETVALAAVNIRPGESDLERIRPDALPPNVRVADDYDGGRDLTQLLLFLAAGAFAAELLLLLLLF</sequence>
<reference evidence="3" key="1">
    <citation type="journal article" date="2020" name="mSystems">
        <title>Genome- and Community-Level Interaction Insights into Carbon Utilization and Element Cycling Functions of Hydrothermarchaeota in Hydrothermal Sediment.</title>
        <authorList>
            <person name="Zhou Z."/>
            <person name="Liu Y."/>
            <person name="Xu W."/>
            <person name="Pan J."/>
            <person name="Luo Z.H."/>
            <person name="Li M."/>
        </authorList>
    </citation>
    <scope>NUCLEOTIDE SEQUENCE [LARGE SCALE GENOMIC DNA]</scope>
    <source>
        <strain evidence="3">SpSt-1182</strain>
    </source>
</reference>
<accession>A0A7V0T7Q2</accession>
<evidence type="ECO:0000256" key="1">
    <source>
        <dbReference type="SAM" id="Phobius"/>
    </source>
</evidence>
<dbReference type="EMBL" id="DSBX01000343">
    <property type="protein sequence ID" value="HDR00391.1"/>
    <property type="molecule type" value="Genomic_DNA"/>
</dbReference>
<protein>
    <recommendedName>
        <fullName evidence="2">Aerotolerance regulator N-terminal domain-containing protein</fullName>
    </recommendedName>
</protein>
<dbReference type="InterPro" id="IPR029062">
    <property type="entry name" value="Class_I_gatase-like"/>
</dbReference>
<feature type="transmembrane region" description="Helical" evidence="1">
    <location>
        <begin position="57"/>
        <end position="79"/>
    </location>
</feature>
<dbReference type="Pfam" id="PF07584">
    <property type="entry name" value="BatA"/>
    <property type="match status" value="1"/>
</dbReference>
<evidence type="ECO:0000313" key="3">
    <source>
        <dbReference type="EMBL" id="HDR00391.1"/>
    </source>
</evidence>
<dbReference type="Proteomes" id="UP000885672">
    <property type="component" value="Unassembled WGS sequence"/>
</dbReference>
<proteinExistence type="predicted"/>
<feature type="transmembrane region" description="Helical" evidence="1">
    <location>
        <begin position="6"/>
        <end position="25"/>
    </location>
</feature>
<dbReference type="InterPro" id="IPR024163">
    <property type="entry name" value="Aerotolerance_reg_N"/>
</dbReference>
<dbReference type="InterPro" id="IPR036465">
    <property type="entry name" value="vWFA_dom_sf"/>
</dbReference>